<keyword evidence="4" id="KW-1185">Reference proteome</keyword>
<dbReference type="EMBL" id="JPIT01000008">
    <property type="protein sequence ID" value="KIO46991.1"/>
    <property type="molecule type" value="Genomic_DNA"/>
</dbReference>
<evidence type="ECO:0000313" key="4">
    <source>
        <dbReference type="Proteomes" id="UP000031980"/>
    </source>
</evidence>
<dbReference type="Gene3D" id="2.60.120.1130">
    <property type="match status" value="1"/>
</dbReference>
<protein>
    <recommendedName>
        <fullName evidence="5">DUF3858 domain-containing protein</fullName>
    </recommendedName>
</protein>
<evidence type="ECO:0000313" key="3">
    <source>
        <dbReference type="Proteomes" id="UP000031937"/>
    </source>
</evidence>
<dbReference type="Proteomes" id="UP000031980">
    <property type="component" value="Unassembled WGS sequence"/>
</dbReference>
<dbReference type="AlphaFoldDB" id="A0A0C3R8B6"/>
<evidence type="ECO:0000313" key="2">
    <source>
        <dbReference type="EMBL" id="KIO46991.1"/>
    </source>
</evidence>
<accession>A0A0C3R8B6</accession>
<reference evidence="2 3" key="2">
    <citation type="submission" date="2014-07" db="EMBL/GenBank/DDBJ databases">
        <title>Porphyromonadaceae bacterium OUH 334697 = ATCC BAA-2682 = DSM 28341 draft genome.</title>
        <authorList>
            <person name="Sydenham T.V."/>
            <person name="Hasman H."/>
            <person name="Justesen U.S."/>
        </authorList>
    </citation>
    <scope>NUCLEOTIDE SEQUENCE [LARGE SCALE GENOMIC DNA]</scope>
    <source>
        <strain evidence="2 3">OUH 334697</strain>
    </source>
</reference>
<reference evidence="1 4" key="1">
    <citation type="submission" date="2014-07" db="EMBL/GenBank/DDBJ databases">
        <title>Porphyromonadaceae bacterium OUH 308042 = ATCC BAA-2681 = DSM 28342 draft genome.</title>
        <authorList>
            <person name="Sydenham T.V."/>
            <person name="Hasman H."/>
            <person name="Justensen U.S."/>
        </authorList>
    </citation>
    <scope>NUCLEOTIDE SEQUENCE [LARGE SCALE GENOMIC DNA]</scope>
    <source>
        <strain evidence="1 4">OUH 308042</strain>
    </source>
</reference>
<gene>
    <name evidence="1" type="ORF">BA92_01820</name>
    <name evidence="2" type="ORF">IE90_02955</name>
</gene>
<evidence type="ECO:0000313" key="1">
    <source>
        <dbReference type="EMBL" id="KIO46630.1"/>
    </source>
</evidence>
<comment type="caution">
    <text evidence="1">The sequence shown here is derived from an EMBL/GenBank/DDBJ whole genome shotgun (WGS) entry which is preliminary data.</text>
</comment>
<sequence>MKWLLTVGFIFWFGFIFAQEEDELYCAQKFSGSENIQKVRVNMDIDSSGKVGLDIKWVFPRLKAEQDSLLLEMKKSESERHKWILDHVACGKLELKNFRFFESEGDEVQEIGYEIKGTLSGFCRKIGDRLFFSPFSFSGIKNLRLSPGEEEVRYPVAQKDTISVRIPEGYVVEMGISPVFLYSPYGEYSTEISCFKDNLYLKRNFVLNAGVYPKEAYESFQLFIQQVQLQDRLQFVLKPQNK</sequence>
<organism evidence="1 4">
    <name type="scientific">Sanguibacteroides justesenii</name>
    <dbReference type="NCBI Taxonomy" id="1547597"/>
    <lineage>
        <taxon>Bacteria</taxon>
        <taxon>Pseudomonadati</taxon>
        <taxon>Bacteroidota</taxon>
        <taxon>Bacteroidia</taxon>
        <taxon>Bacteroidales</taxon>
        <taxon>Porphyromonadaceae</taxon>
        <taxon>Sanguibacteroides</taxon>
    </lineage>
</organism>
<dbReference type="OrthoDB" id="8595007at2"/>
<dbReference type="RefSeq" id="WP_041502403.1">
    <property type="nucleotide sequence ID" value="NZ_JPIT01000008.1"/>
</dbReference>
<proteinExistence type="predicted"/>
<name>A0A0C3R8B6_9PORP</name>
<dbReference type="Proteomes" id="UP000031937">
    <property type="component" value="Unassembled WGS sequence"/>
</dbReference>
<evidence type="ECO:0008006" key="5">
    <source>
        <dbReference type="Google" id="ProtNLM"/>
    </source>
</evidence>
<dbReference type="EMBL" id="JPIU01000025">
    <property type="protein sequence ID" value="KIO46630.1"/>
    <property type="molecule type" value="Genomic_DNA"/>
</dbReference>